<dbReference type="Proteomes" id="UP000828941">
    <property type="component" value="Chromosome 12"/>
</dbReference>
<protein>
    <submittedName>
        <fullName evidence="1">Uncharacterized protein</fullName>
    </submittedName>
</protein>
<reference evidence="1 2" key="1">
    <citation type="journal article" date="2022" name="DNA Res.">
        <title>Chromosomal-level genome assembly of the orchid tree Bauhinia variegata (Leguminosae; Cercidoideae) supports the allotetraploid origin hypothesis of Bauhinia.</title>
        <authorList>
            <person name="Zhong Y."/>
            <person name="Chen Y."/>
            <person name="Zheng D."/>
            <person name="Pang J."/>
            <person name="Liu Y."/>
            <person name="Luo S."/>
            <person name="Meng S."/>
            <person name="Qian L."/>
            <person name="Wei D."/>
            <person name="Dai S."/>
            <person name="Zhou R."/>
        </authorList>
    </citation>
    <scope>NUCLEOTIDE SEQUENCE [LARGE SCALE GENOMIC DNA]</scope>
    <source>
        <strain evidence="1">BV-YZ2020</strain>
    </source>
</reference>
<name>A0ACB9L789_BAUVA</name>
<proteinExistence type="predicted"/>
<accession>A0ACB9L789</accession>
<evidence type="ECO:0000313" key="1">
    <source>
        <dbReference type="EMBL" id="KAI4305620.1"/>
    </source>
</evidence>
<sequence>MSPFQVMFGRTPPSIPQYIPGTSNLEAVDQELQTREAIFEQLQKKLHKAQVAMKEISSCINEVAFELALPPTAKIHPVFHVSKFKPCKGIDTPTLSLPPLSKDNQPLIEPAAILDTRNAEDPKNTMVLVQWLGLYPEDSTWESLSQLKNDYPNFHLEDKVVLDRGRDAMNQQEGWDEGPSSDAEEEPEITIPQVRAKRNKSCGLSSLISSFQIATTSLHTINLLKTMKLLKTPYHPFFLLFSMILILLLLSIPAVQAHTNETDRLALLKFKEAIIKDPYGILSSWNDSTHFCNWSGVWCGRKHRRVTLLQIENYGLSGSISPYIGNLSFLGTIALRHNYLFGQIPREVGRLFRLQELLLRNNKLTGQVPTNLGNCSKLSLISLAINQLVGTIPTEFGSLMKLYFLHVGYNDLTGSLPSTLGNLSSLEVFGAEENNLDGVIPHGIGSLKKLSIFSIAVNKPSGKIPSSLYNISSMSKFSAIQNKLAGNLPDYIGTTMSNLHVLTLGINQLSGPIPASLSNISSLSSVDLAHNNFVGSVPTNLGNLQELSWLGLNHNNLGHNSREDWKFLNSLVNCSKLEYLSLSANNIGGVLPAAISNLSTQQLKIHSNKIYGFSSKNLIGSGSFGSAYKGTLDQEERLVAVKVLNLQKKGASKSFLAECNALKGIRHRNLVNLPIFSLMLILFGSARLLSATTQVSETKSSSIGLKVFVGYAAPEYGLEGKASKEGDVYSFGILILEMFTGKRPTDEIFIDDYNLHNYVKEALPEYLLQVADPILLEEEETGEIIQRSIVSILEIGLACSEKSPEGRMNVEAVTRQLQTDQCKMKYLERLDLSSNQFRDKPFQCLGNLSIVRVLDFTDNMLSGNFPLFIVNLNVNMKRGRTIPTFPLFQKDLKYVDLSHNMVGTFPSCLMQNNLGLKVLVLRNNSLVGSIYLSSPILDIKHLDMSTNRMSGLLPEDIGLCLPNVTYLNLSVNSFEGNIPSSIGDMRKLQSLDY</sequence>
<dbReference type="EMBL" id="CM039437">
    <property type="protein sequence ID" value="KAI4305620.1"/>
    <property type="molecule type" value="Genomic_DNA"/>
</dbReference>
<evidence type="ECO:0000313" key="2">
    <source>
        <dbReference type="Proteomes" id="UP000828941"/>
    </source>
</evidence>
<keyword evidence="2" id="KW-1185">Reference proteome</keyword>
<gene>
    <name evidence="1" type="ORF">L6164_028976</name>
</gene>
<comment type="caution">
    <text evidence="1">The sequence shown here is derived from an EMBL/GenBank/DDBJ whole genome shotgun (WGS) entry which is preliminary data.</text>
</comment>
<organism evidence="1 2">
    <name type="scientific">Bauhinia variegata</name>
    <name type="common">Purple orchid tree</name>
    <name type="synonym">Phanera variegata</name>
    <dbReference type="NCBI Taxonomy" id="167791"/>
    <lineage>
        <taxon>Eukaryota</taxon>
        <taxon>Viridiplantae</taxon>
        <taxon>Streptophyta</taxon>
        <taxon>Embryophyta</taxon>
        <taxon>Tracheophyta</taxon>
        <taxon>Spermatophyta</taxon>
        <taxon>Magnoliopsida</taxon>
        <taxon>eudicotyledons</taxon>
        <taxon>Gunneridae</taxon>
        <taxon>Pentapetalae</taxon>
        <taxon>rosids</taxon>
        <taxon>fabids</taxon>
        <taxon>Fabales</taxon>
        <taxon>Fabaceae</taxon>
        <taxon>Cercidoideae</taxon>
        <taxon>Cercideae</taxon>
        <taxon>Bauhiniinae</taxon>
        <taxon>Bauhinia</taxon>
    </lineage>
</organism>